<dbReference type="OrthoDB" id="10415820at2759"/>
<gene>
    <name evidence="1" type="ORF">TorRG33x02_307490</name>
</gene>
<protein>
    <submittedName>
        <fullName evidence="1">Uncharacterized protein</fullName>
    </submittedName>
</protein>
<dbReference type="InParanoid" id="A0A2P5BVA8"/>
<keyword evidence="2" id="KW-1185">Reference proteome</keyword>
<proteinExistence type="predicted"/>
<dbReference type="Proteomes" id="UP000237000">
    <property type="component" value="Unassembled WGS sequence"/>
</dbReference>
<reference evidence="2" key="1">
    <citation type="submission" date="2016-06" db="EMBL/GenBank/DDBJ databases">
        <title>Parallel loss of symbiosis genes in relatives of nitrogen-fixing non-legume Parasponia.</title>
        <authorList>
            <person name="Van Velzen R."/>
            <person name="Holmer R."/>
            <person name="Bu F."/>
            <person name="Rutten L."/>
            <person name="Van Zeijl A."/>
            <person name="Liu W."/>
            <person name="Santuari L."/>
            <person name="Cao Q."/>
            <person name="Sharma T."/>
            <person name="Shen D."/>
            <person name="Roswanjaya Y."/>
            <person name="Wardhani T."/>
            <person name="Kalhor M.S."/>
            <person name="Jansen J."/>
            <person name="Van den Hoogen J."/>
            <person name="Gungor B."/>
            <person name="Hartog M."/>
            <person name="Hontelez J."/>
            <person name="Verver J."/>
            <person name="Yang W.-C."/>
            <person name="Schijlen E."/>
            <person name="Repin R."/>
            <person name="Schilthuizen M."/>
            <person name="Schranz E."/>
            <person name="Heidstra R."/>
            <person name="Miyata K."/>
            <person name="Fedorova E."/>
            <person name="Kohlen W."/>
            <person name="Bisseling T."/>
            <person name="Smit S."/>
            <person name="Geurts R."/>
        </authorList>
    </citation>
    <scope>NUCLEOTIDE SEQUENCE [LARGE SCALE GENOMIC DNA]</scope>
    <source>
        <strain evidence="2">cv. RG33-2</strain>
    </source>
</reference>
<evidence type="ECO:0000313" key="1">
    <source>
        <dbReference type="EMBL" id="PON52706.1"/>
    </source>
</evidence>
<dbReference type="EMBL" id="JXTC01000454">
    <property type="protein sequence ID" value="PON52706.1"/>
    <property type="molecule type" value="Genomic_DNA"/>
</dbReference>
<evidence type="ECO:0000313" key="2">
    <source>
        <dbReference type="Proteomes" id="UP000237000"/>
    </source>
</evidence>
<sequence length="104" mass="11782">MPDPVTIVSVVLVCTSDGSLDMCNFEALCYDGGSEGMVDPGRKSRSRMMKFERKLSTECYVCMVTCYCQAGLVGEHFLWLQEIQDSRKSLTLRWVASQVRDAKW</sequence>
<organism evidence="1 2">
    <name type="scientific">Trema orientale</name>
    <name type="common">Charcoal tree</name>
    <name type="synonym">Celtis orientalis</name>
    <dbReference type="NCBI Taxonomy" id="63057"/>
    <lineage>
        <taxon>Eukaryota</taxon>
        <taxon>Viridiplantae</taxon>
        <taxon>Streptophyta</taxon>
        <taxon>Embryophyta</taxon>
        <taxon>Tracheophyta</taxon>
        <taxon>Spermatophyta</taxon>
        <taxon>Magnoliopsida</taxon>
        <taxon>eudicotyledons</taxon>
        <taxon>Gunneridae</taxon>
        <taxon>Pentapetalae</taxon>
        <taxon>rosids</taxon>
        <taxon>fabids</taxon>
        <taxon>Rosales</taxon>
        <taxon>Cannabaceae</taxon>
        <taxon>Trema</taxon>
    </lineage>
</organism>
<dbReference type="AlphaFoldDB" id="A0A2P5BVA8"/>
<comment type="caution">
    <text evidence="1">The sequence shown here is derived from an EMBL/GenBank/DDBJ whole genome shotgun (WGS) entry which is preliminary data.</text>
</comment>
<accession>A0A2P5BVA8</accession>
<name>A0A2P5BVA8_TREOI</name>